<name>A0A8T1WA42_9STRA</name>
<evidence type="ECO:0000256" key="6">
    <source>
        <dbReference type="ARBA" id="ARBA00023098"/>
    </source>
</evidence>
<keyword evidence="7 9" id="KW-0275">Fatty acid biosynthesis</keyword>
<keyword evidence="4 9" id="KW-0808">Transferase</keyword>
<evidence type="ECO:0000259" key="11">
    <source>
        <dbReference type="PROSITE" id="PS52004"/>
    </source>
</evidence>
<dbReference type="Proteomes" id="UP000694044">
    <property type="component" value="Unassembled WGS sequence"/>
</dbReference>
<evidence type="ECO:0000256" key="9">
    <source>
        <dbReference type="PIRNR" id="PIRNR000447"/>
    </source>
</evidence>
<dbReference type="OrthoDB" id="5334845at2759"/>
<dbReference type="EMBL" id="JAGDFM010000042">
    <property type="protein sequence ID" value="KAG7389608.1"/>
    <property type="molecule type" value="Genomic_DNA"/>
</dbReference>
<evidence type="ECO:0000256" key="8">
    <source>
        <dbReference type="ARBA" id="ARBA00023315"/>
    </source>
</evidence>
<dbReference type="PROSITE" id="PS52004">
    <property type="entry name" value="KS3_2"/>
    <property type="match status" value="1"/>
</dbReference>
<evidence type="ECO:0000256" key="2">
    <source>
        <dbReference type="ARBA" id="ARBA00008467"/>
    </source>
</evidence>
<dbReference type="InterPro" id="IPR020841">
    <property type="entry name" value="PKS_Beta-ketoAc_synthase_dom"/>
</dbReference>
<evidence type="ECO:0000313" key="12">
    <source>
        <dbReference type="EMBL" id="KAG7389608.1"/>
    </source>
</evidence>
<dbReference type="GO" id="GO:0006633">
    <property type="term" value="P:fatty acid biosynthetic process"/>
    <property type="evidence" value="ECO:0007669"/>
    <property type="project" value="UniProtKB-KW"/>
</dbReference>
<dbReference type="GO" id="GO:0005739">
    <property type="term" value="C:mitochondrion"/>
    <property type="evidence" value="ECO:0007669"/>
    <property type="project" value="TreeGrafter"/>
</dbReference>
<evidence type="ECO:0000256" key="1">
    <source>
        <dbReference type="ARBA" id="ARBA00005194"/>
    </source>
</evidence>
<evidence type="ECO:0000256" key="4">
    <source>
        <dbReference type="ARBA" id="ARBA00022679"/>
    </source>
</evidence>
<dbReference type="InterPro" id="IPR014031">
    <property type="entry name" value="Ketoacyl_synth_C"/>
</dbReference>
<evidence type="ECO:0000256" key="3">
    <source>
        <dbReference type="ARBA" id="ARBA00022516"/>
    </source>
</evidence>
<dbReference type="InterPro" id="IPR000794">
    <property type="entry name" value="Beta-ketoacyl_synthase"/>
</dbReference>
<dbReference type="NCBIfam" id="NF005589">
    <property type="entry name" value="PRK07314.1"/>
    <property type="match status" value="1"/>
</dbReference>
<dbReference type="PANTHER" id="PTHR11712">
    <property type="entry name" value="POLYKETIDE SYNTHASE-RELATED"/>
    <property type="match status" value="1"/>
</dbReference>
<dbReference type="PANTHER" id="PTHR11712:SF336">
    <property type="entry name" value="3-OXOACYL-[ACYL-CARRIER-PROTEIN] SYNTHASE, MITOCHONDRIAL"/>
    <property type="match status" value="1"/>
</dbReference>
<sequence>MLAVRREAALARSLSTLSFAPPPPVPPRRVVVTGLGAVTPFGVGVERAWEHILDSQCAIQSLDMLVDSGLNCTVGATVPKGDEQGAFHTKDWTNPKSFRAQEVDHVAIALAAADEALKDSRWTPQSDEERERAGVAIGAACGNIQEVMDVGALIKEKKFHRVSPFFVPRILINLAAGHVSIEHGLKLGTCALIHSVSPPAQGPVHSCVTACATGSHSIGDAARFIQHGDADVMVAGGTEPTINEMAICAFDRPRALSTKYNDHPKEASRPFDSKRDGFVMGEGAGIVVLEEYEHAKKRGARIYAEVRGYGLSGDGSHITAPLKNGDGARRAMQSAIAQSGLALSDIGYVNAHAAGTPLGDRAENAAIKTLFGGHAYKLAVSSTKGSIGHLQGSAGAVEAIFAVKALHHNVMPPTLNLTETTQEFTLNYVPNQPQEKELHAVMSNSFGFGGTNASLLFAK</sequence>
<reference evidence="12" key="1">
    <citation type="submission" date="2021-02" db="EMBL/GenBank/DDBJ databases">
        <authorList>
            <person name="Palmer J.M."/>
        </authorList>
    </citation>
    <scope>NUCLEOTIDE SEQUENCE</scope>
    <source>
        <strain evidence="12">SCRP734</strain>
    </source>
</reference>
<keyword evidence="8" id="KW-0012">Acyltransferase</keyword>
<dbReference type="PIRSF" id="PIRSF000447">
    <property type="entry name" value="KAS_II"/>
    <property type="match status" value="1"/>
</dbReference>
<gene>
    <name evidence="12" type="ORF">PHYPSEUDO_010005</name>
</gene>
<dbReference type="GO" id="GO:0004315">
    <property type="term" value="F:3-oxoacyl-[acyl-carrier-protein] synthase activity"/>
    <property type="evidence" value="ECO:0007669"/>
    <property type="project" value="UniProtKB-EC"/>
</dbReference>
<dbReference type="SMART" id="SM00825">
    <property type="entry name" value="PKS_KS"/>
    <property type="match status" value="1"/>
</dbReference>
<keyword evidence="5" id="KW-0276">Fatty acid metabolism</keyword>
<keyword evidence="13" id="KW-1185">Reference proteome</keyword>
<dbReference type="CDD" id="cd00834">
    <property type="entry name" value="KAS_I_II"/>
    <property type="match status" value="1"/>
</dbReference>
<protein>
    <recommendedName>
        <fullName evidence="9">3-oxoacyl-[acyl-carrier-protein] synthase</fullName>
    </recommendedName>
</protein>
<dbReference type="AlphaFoldDB" id="A0A8T1WA42"/>
<keyword evidence="3 9" id="KW-0444">Lipid biosynthesis</keyword>
<feature type="domain" description="Ketosynthase family 3 (KS3)" evidence="11">
    <location>
        <begin position="27"/>
        <end position="459"/>
    </location>
</feature>
<evidence type="ECO:0000256" key="7">
    <source>
        <dbReference type="ARBA" id="ARBA00023160"/>
    </source>
</evidence>
<dbReference type="InterPro" id="IPR014030">
    <property type="entry name" value="Ketoacyl_synth_N"/>
</dbReference>
<organism evidence="12 13">
    <name type="scientific">Phytophthora pseudosyringae</name>
    <dbReference type="NCBI Taxonomy" id="221518"/>
    <lineage>
        <taxon>Eukaryota</taxon>
        <taxon>Sar</taxon>
        <taxon>Stramenopiles</taxon>
        <taxon>Oomycota</taxon>
        <taxon>Peronosporomycetes</taxon>
        <taxon>Peronosporales</taxon>
        <taxon>Peronosporaceae</taxon>
        <taxon>Phytophthora</taxon>
    </lineage>
</organism>
<dbReference type="FunFam" id="3.40.47.10:FF:000015">
    <property type="entry name" value="3-oxoacyl-[acyl-carrier-protein] synthase, mitochondrial"/>
    <property type="match status" value="1"/>
</dbReference>
<evidence type="ECO:0000256" key="10">
    <source>
        <dbReference type="RuleBase" id="RU003694"/>
    </source>
</evidence>
<dbReference type="FunFam" id="3.40.47.10:FF:000024">
    <property type="entry name" value="3-oxoacyl-[acyl-carrier-protein] synthase, mitochondrial"/>
    <property type="match status" value="1"/>
</dbReference>
<evidence type="ECO:0000313" key="13">
    <source>
        <dbReference type="Proteomes" id="UP000694044"/>
    </source>
</evidence>
<accession>A0A8T1WA42</accession>
<evidence type="ECO:0000256" key="5">
    <source>
        <dbReference type="ARBA" id="ARBA00022832"/>
    </source>
</evidence>
<comment type="pathway">
    <text evidence="1">Lipid metabolism; fatty acid biosynthesis.</text>
</comment>
<dbReference type="Pfam" id="PF02801">
    <property type="entry name" value="Ketoacyl-synt_C"/>
    <property type="match status" value="1"/>
</dbReference>
<dbReference type="Pfam" id="PF00109">
    <property type="entry name" value="ketoacyl-synt"/>
    <property type="match status" value="1"/>
</dbReference>
<keyword evidence="6" id="KW-0443">Lipid metabolism</keyword>
<dbReference type="InterPro" id="IPR017568">
    <property type="entry name" value="3-oxoacyl-ACP_synth-2"/>
</dbReference>
<comment type="similarity">
    <text evidence="2 9 10">Belongs to the thiolase-like superfamily. Beta-ketoacyl-ACP synthases family.</text>
</comment>
<proteinExistence type="inferred from homology"/>
<comment type="caution">
    <text evidence="12">The sequence shown here is derived from an EMBL/GenBank/DDBJ whole genome shotgun (WGS) entry which is preliminary data.</text>
</comment>
<dbReference type="NCBIfam" id="TIGR03150">
    <property type="entry name" value="fabF"/>
    <property type="match status" value="1"/>
</dbReference>